<dbReference type="EMBL" id="JACPRF010000402">
    <property type="protein sequence ID" value="MBI2877815.1"/>
    <property type="molecule type" value="Genomic_DNA"/>
</dbReference>
<feature type="non-terminal residue" evidence="3">
    <location>
        <position position="138"/>
    </location>
</feature>
<dbReference type="PANTHER" id="PTHR43639:SF1">
    <property type="entry name" value="SHORT-CHAIN DEHYDROGENASE_REDUCTASE FAMILY PROTEIN"/>
    <property type="match status" value="1"/>
</dbReference>
<dbReference type="PRINTS" id="PR00081">
    <property type="entry name" value="GDHRDH"/>
</dbReference>
<organism evidence="3 4">
    <name type="scientific">Tectimicrobiota bacterium</name>
    <dbReference type="NCBI Taxonomy" id="2528274"/>
    <lineage>
        <taxon>Bacteria</taxon>
        <taxon>Pseudomonadati</taxon>
        <taxon>Nitrospinota/Tectimicrobiota group</taxon>
        <taxon>Candidatus Tectimicrobiota</taxon>
    </lineage>
</organism>
<comment type="similarity">
    <text evidence="1">Belongs to the short-chain dehydrogenases/reductases (SDR) family.</text>
</comment>
<dbReference type="PANTHER" id="PTHR43639">
    <property type="entry name" value="OXIDOREDUCTASE, SHORT-CHAIN DEHYDROGENASE/REDUCTASE FAMILY (AFU_ORTHOLOGUE AFUA_5G02870)"/>
    <property type="match status" value="1"/>
</dbReference>
<dbReference type="InterPro" id="IPR036291">
    <property type="entry name" value="NAD(P)-bd_dom_sf"/>
</dbReference>
<dbReference type="CDD" id="cd05233">
    <property type="entry name" value="SDR_c"/>
    <property type="match status" value="1"/>
</dbReference>
<dbReference type="Gene3D" id="3.40.50.720">
    <property type="entry name" value="NAD(P)-binding Rossmann-like Domain"/>
    <property type="match status" value="1"/>
</dbReference>
<proteinExistence type="inferred from homology"/>
<evidence type="ECO:0000313" key="3">
    <source>
        <dbReference type="EMBL" id="MBI2877815.1"/>
    </source>
</evidence>
<dbReference type="SUPFAM" id="SSF51735">
    <property type="entry name" value="NAD(P)-binding Rossmann-fold domains"/>
    <property type="match status" value="1"/>
</dbReference>
<gene>
    <name evidence="3" type="ORF">HYY20_13150</name>
</gene>
<name>A0A932FWH6_UNCTE</name>
<protein>
    <submittedName>
        <fullName evidence="3">SDR family NAD(P)-dependent oxidoreductase</fullName>
    </submittedName>
</protein>
<keyword evidence="2" id="KW-0560">Oxidoreductase</keyword>
<reference evidence="3" key="1">
    <citation type="submission" date="2020-07" db="EMBL/GenBank/DDBJ databases">
        <title>Huge and variable diversity of episymbiotic CPR bacteria and DPANN archaea in groundwater ecosystems.</title>
        <authorList>
            <person name="He C.Y."/>
            <person name="Keren R."/>
            <person name="Whittaker M."/>
            <person name="Farag I.F."/>
            <person name="Doudna J."/>
            <person name="Cate J.H.D."/>
            <person name="Banfield J.F."/>
        </authorList>
    </citation>
    <scope>NUCLEOTIDE SEQUENCE</scope>
    <source>
        <strain evidence="3">NC_groundwater_672_Ag_B-0.1um_62_36</strain>
    </source>
</reference>
<dbReference type="Pfam" id="PF00106">
    <property type="entry name" value="adh_short"/>
    <property type="match status" value="1"/>
</dbReference>
<evidence type="ECO:0000256" key="1">
    <source>
        <dbReference type="ARBA" id="ARBA00006484"/>
    </source>
</evidence>
<sequence length="138" mass="14709">MSANVSLAGKVAVVTGGGKGIGRAIALALADAGADVVVASRTVEALEQTVQEIQAKGRKALAVKTDLNVREDLDSLIKATMDQFQRIDILVNNAATSYLRSLFDFREDGWDKVFNINVTAIFILSREAAKIMKEQGGG</sequence>
<dbReference type="GO" id="GO:0016491">
    <property type="term" value="F:oxidoreductase activity"/>
    <property type="evidence" value="ECO:0007669"/>
    <property type="project" value="UniProtKB-KW"/>
</dbReference>
<evidence type="ECO:0000256" key="2">
    <source>
        <dbReference type="ARBA" id="ARBA00023002"/>
    </source>
</evidence>
<evidence type="ECO:0000313" key="4">
    <source>
        <dbReference type="Proteomes" id="UP000769766"/>
    </source>
</evidence>
<dbReference type="AlphaFoldDB" id="A0A932FWH6"/>
<dbReference type="Proteomes" id="UP000769766">
    <property type="component" value="Unassembled WGS sequence"/>
</dbReference>
<accession>A0A932FWH6</accession>
<comment type="caution">
    <text evidence="3">The sequence shown here is derived from an EMBL/GenBank/DDBJ whole genome shotgun (WGS) entry which is preliminary data.</text>
</comment>
<dbReference type="InterPro" id="IPR002347">
    <property type="entry name" value="SDR_fam"/>
</dbReference>